<sequence length="170" mass="18673">MPFFSRHEPQPAPVVQEQPPKKHGLFSSHHDPAPAPVVHEQQPKKHGLFGRGSSPTSATHTTSNGYTTSPTRASTDSTGKRHSGLLSKLGGRDDVDPSIVQARERVMRAEAAEHEADRALIGARESVRLAREEVRRLELEAAEEARRAKLKQHAARDIGKRGQQLGRHGI</sequence>
<evidence type="ECO:0000256" key="2">
    <source>
        <dbReference type="SAM" id="MobiDB-lite"/>
    </source>
</evidence>
<dbReference type="EMBL" id="QVQW01000075">
    <property type="protein sequence ID" value="RKU41405.1"/>
    <property type="molecule type" value="Genomic_DNA"/>
</dbReference>
<organism evidence="3 4">
    <name type="scientific">Coniochaeta pulveracea</name>
    <dbReference type="NCBI Taxonomy" id="177199"/>
    <lineage>
        <taxon>Eukaryota</taxon>
        <taxon>Fungi</taxon>
        <taxon>Dikarya</taxon>
        <taxon>Ascomycota</taxon>
        <taxon>Pezizomycotina</taxon>
        <taxon>Sordariomycetes</taxon>
        <taxon>Sordariomycetidae</taxon>
        <taxon>Coniochaetales</taxon>
        <taxon>Coniochaetaceae</taxon>
        <taxon>Coniochaeta</taxon>
    </lineage>
</organism>
<evidence type="ECO:0000313" key="3">
    <source>
        <dbReference type="EMBL" id="RKU41405.1"/>
    </source>
</evidence>
<proteinExistence type="predicted"/>
<protein>
    <submittedName>
        <fullName evidence="3">Uncharacterized protein</fullName>
    </submittedName>
</protein>
<evidence type="ECO:0000256" key="1">
    <source>
        <dbReference type="SAM" id="Coils"/>
    </source>
</evidence>
<reference evidence="3 4" key="1">
    <citation type="submission" date="2018-08" db="EMBL/GenBank/DDBJ databases">
        <title>Draft genome of the lignicolous fungus Coniochaeta pulveracea.</title>
        <authorList>
            <person name="Borstlap C.J."/>
            <person name="De Witt R.N."/>
            <person name="Botha A."/>
            <person name="Volschenk H."/>
        </authorList>
    </citation>
    <scope>NUCLEOTIDE SEQUENCE [LARGE SCALE GENOMIC DNA]</scope>
    <source>
        <strain evidence="3 4">CAB683</strain>
    </source>
</reference>
<feature type="coiled-coil region" evidence="1">
    <location>
        <begin position="120"/>
        <end position="147"/>
    </location>
</feature>
<name>A0A420Y0E7_9PEZI</name>
<keyword evidence="1" id="KW-0175">Coiled coil</keyword>
<feature type="region of interest" description="Disordered" evidence="2">
    <location>
        <begin position="149"/>
        <end position="170"/>
    </location>
</feature>
<feature type="compositionally biased region" description="Polar residues" evidence="2">
    <location>
        <begin position="53"/>
        <end position="77"/>
    </location>
</feature>
<dbReference type="AlphaFoldDB" id="A0A420Y0E7"/>
<comment type="caution">
    <text evidence="3">The sequence shown here is derived from an EMBL/GenBank/DDBJ whole genome shotgun (WGS) entry which is preliminary data.</text>
</comment>
<feature type="region of interest" description="Disordered" evidence="2">
    <location>
        <begin position="1"/>
        <end position="96"/>
    </location>
</feature>
<accession>A0A420Y0E7</accession>
<evidence type="ECO:0000313" key="4">
    <source>
        <dbReference type="Proteomes" id="UP000275385"/>
    </source>
</evidence>
<keyword evidence="4" id="KW-1185">Reference proteome</keyword>
<gene>
    <name evidence="3" type="ORF">DL546_002032</name>
</gene>
<dbReference type="OrthoDB" id="3211582at2759"/>
<dbReference type="Proteomes" id="UP000275385">
    <property type="component" value="Unassembled WGS sequence"/>
</dbReference>